<comment type="caution">
    <text evidence="2">The sequence shown here is derived from an EMBL/GenBank/DDBJ whole genome shotgun (WGS) entry which is preliminary data.</text>
</comment>
<reference evidence="2" key="1">
    <citation type="journal article" date="2023" name="Mol. Phylogenet. Evol.">
        <title>Genome-scale phylogeny and comparative genomics of the fungal order Sordariales.</title>
        <authorList>
            <person name="Hensen N."/>
            <person name="Bonometti L."/>
            <person name="Westerberg I."/>
            <person name="Brannstrom I.O."/>
            <person name="Guillou S."/>
            <person name="Cros-Aarteil S."/>
            <person name="Calhoun S."/>
            <person name="Haridas S."/>
            <person name="Kuo A."/>
            <person name="Mondo S."/>
            <person name="Pangilinan J."/>
            <person name="Riley R."/>
            <person name="LaButti K."/>
            <person name="Andreopoulos B."/>
            <person name="Lipzen A."/>
            <person name="Chen C."/>
            <person name="Yan M."/>
            <person name="Daum C."/>
            <person name="Ng V."/>
            <person name="Clum A."/>
            <person name="Steindorff A."/>
            <person name="Ohm R.A."/>
            <person name="Martin F."/>
            <person name="Silar P."/>
            <person name="Natvig D.O."/>
            <person name="Lalanne C."/>
            <person name="Gautier V."/>
            <person name="Ament-Velasquez S.L."/>
            <person name="Kruys A."/>
            <person name="Hutchinson M.I."/>
            <person name="Powell A.J."/>
            <person name="Barry K."/>
            <person name="Miller A.N."/>
            <person name="Grigoriev I.V."/>
            <person name="Debuchy R."/>
            <person name="Gladieux P."/>
            <person name="Hiltunen Thoren M."/>
            <person name="Johannesson H."/>
        </authorList>
    </citation>
    <scope>NUCLEOTIDE SEQUENCE</scope>
    <source>
        <strain evidence="2">CBS 333.67</strain>
    </source>
</reference>
<evidence type="ECO:0000313" key="2">
    <source>
        <dbReference type="EMBL" id="KAK3308126.1"/>
    </source>
</evidence>
<feature type="compositionally biased region" description="Basic and acidic residues" evidence="1">
    <location>
        <begin position="163"/>
        <end position="174"/>
    </location>
</feature>
<gene>
    <name evidence="2" type="ORF">B0T15DRAFT_410395</name>
</gene>
<organism evidence="2 3">
    <name type="scientific">Chaetomium strumarium</name>
    <dbReference type="NCBI Taxonomy" id="1170767"/>
    <lineage>
        <taxon>Eukaryota</taxon>
        <taxon>Fungi</taxon>
        <taxon>Dikarya</taxon>
        <taxon>Ascomycota</taxon>
        <taxon>Pezizomycotina</taxon>
        <taxon>Sordariomycetes</taxon>
        <taxon>Sordariomycetidae</taxon>
        <taxon>Sordariales</taxon>
        <taxon>Chaetomiaceae</taxon>
        <taxon>Chaetomium</taxon>
    </lineage>
</organism>
<dbReference type="EMBL" id="JAUDZG010000002">
    <property type="protein sequence ID" value="KAK3308126.1"/>
    <property type="molecule type" value="Genomic_DNA"/>
</dbReference>
<accession>A0AAJ0GXS2</accession>
<feature type="compositionally biased region" description="Basic and acidic residues" evidence="1">
    <location>
        <begin position="393"/>
        <end position="418"/>
    </location>
</feature>
<feature type="compositionally biased region" description="Basic and acidic residues" evidence="1">
    <location>
        <begin position="29"/>
        <end position="42"/>
    </location>
</feature>
<feature type="compositionally biased region" description="Basic and acidic residues" evidence="1">
    <location>
        <begin position="120"/>
        <end position="129"/>
    </location>
</feature>
<dbReference type="RefSeq" id="XP_062723906.1">
    <property type="nucleotide sequence ID" value="XM_062865374.1"/>
</dbReference>
<feature type="region of interest" description="Disordered" evidence="1">
    <location>
        <begin position="1"/>
        <end position="101"/>
    </location>
</feature>
<evidence type="ECO:0000256" key="1">
    <source>
        <dbReference type="SAM" id="MobiDB-lite"/>
    </source>
</evidence>
<feature type="compositionally biased region" description="Basic and acidic residues" evidence="1">
    <location>
        <begin position="307"/>
        <end position="326"/>
    </location>
</feature>
<dbReference type="Proteomes" id="UP001273166">
    <property type="component" value="Unassembled WGS sequence"/>
</dbReference>
<reference evidence="2" key="2">
    <citation type="submission" date="2023-06" db="EMBL/GenBank/DDBJ databases">
        <authorList>
            <consortium name="Lawrence Berkeley National Laboratory"/>
            <person name="Mondo S.J."/>
            <person name="Hensen N."/>
            <person name="Bonometti L."/>
            <person name="Westerberg I."/>
            <person name="Brannstrom I.O."/>
            <person name="Guillou S."/>
            <person name="Cros-Aarteil S."/>
            <person name="Calhoun S."/>
            <person name="Haridas S."/>
            <person name="Kuo A."/>
            <person name="Pangilinan J."/>
            <person name="Riley R."/>
            <person name="Labutti K."/>
            <person name="Andreopoulos B."/>
            <person name="Lipzen A."/>
            <person name="Chen C."/>
            <person name="Yanf M."/>
            <person name="Daum C."/>
            <person name="Ng V."/>
            <person name="Clum A."/>
            <person name="Steindorff A."/>
            <person name="Ohm R."/>
            <person name="Martin F."/>
            <person name="Silar P."/>
            <person name="Natvig D."/>
            <person name="Lalanne C."/>
            <person name="Gautier V."/>
            <person name="Ament-Velasquez S.L."/>
            <person name="Kruys A."/>
            <person name="Hutchinson M.I."/>
            <person name="Powell A.J."/>
            <person name="Barry K."/>
            <person name="Miller A.N."/>
            <person name="Grigoriev I.V."/>
            <person name="Debuchy R."/>
            <person name="Gladieux P."/>
            <person name="Thoren M.H."/>
            <person name="Johannesson H."/>
        </authorList>
    </citation>
    <scope>NUCLEOTIDE SEQUENCE</scope>
    <source>
        <strain evidence="2">CBS 333.67</strain>
    </source>
</reference>
<keyword evidence="3" id="KW-1185">Reference proteome</keyword>
<feature type="compositionally biased region" description="Basic and acidic residues" evidence="1">
    <location>
        <begin position="347"/>
        <end position="360"/>
    </location>
</feature>
<dbReference type="GeneID" id="87884203"/>
<feature type="compositionally biased region" description="Basic and acidic residues" evidence="1">
    <location>
        <begin position="270"/>
        <end position="283"/>
    </location>
</feature>
<evidence type="ECO:0000313" key="3">
    <source>
        <dbReference type="Proteomes" id="UP001273166"/>
    </source>
</evidence>
<feature type="region of interest" description="Disordered" evidence="1">
    <location>
        <begin position="120"/>
        <end position="439"/>
    </location>
</feature>
<sequence>MVEKDDIESLLRTGSWRTSRSRSPNSYDSQRRPYEPPKERVGLPRTAQLAYRGKRPPPPSVEDEEESLAKEHVGSIVSVATTDEEAKNRGEIDQQPLILPVHEHNPERRFVIVPGAAAEDVSKTNEARYEANTCRKYVLVNPERSAEDVEDGKGQDTSGDSPELNRDPSKERRDLPKRKSHQDLPRLTTEFEQPEPSSRPRSNSRRERERPLVHQDSRDYPTPRGGSSARPPDSAFLSPAAVTQTAKRRDRSYSDARSESGRRSARSSSTRRDIEIEESDRRRPPQSSKYPASPSLHRRASSTNAPIRDDQPRERPRDGPPRDRPKSFIQPYGGDPNEALTFMALGDDFKTGRPSRDLSPPRKTPNTNSPAHPRGAREMPGVSPNRKRQPRSTYREPDGYSSEDSYKERASDRAERSYPVRSTLEPDYPSLPPDAARRTNPMLAAAAPYLVNLARPAQIDDELSQPSPRAATFPTDKSRSVGERSMSPSPPTSTSPDRRSARSYRPVQSDLYAREESIGSVSNGSASQPSSLPGSISRAGTLERPPAGAVATLVQQESSEAQSPGLYWRTNRPGEQDIAEDGSAKRALARLPSCLWKYPQVRDRAGSVQFLTLKQAENFTICPDCYGAVFANSEFRRLFVPAPIRSAGQVVSCDFGSSPWYRIAYILTRKYGYPDLRLLQGIASVAARSQVCAGSQLASRIWYSMMAPNSRRPIQTFNVCLGCARMVEVLLPNLAGVFVPLDSHEPTRGVCELHFSPERKRFFDYFEEMRSTSELALSRRTAPDLVELVDRIREISIHEECLRNTPIPNRKWHVLEQVPEFTVCEECFNDVVWPMIEDKDNTSQIPPNFYKYKQPKPVAACQLYSDRMRQVFLEACKHDDFEFLASCVLHRLRVLAEVKANYNQLQREDQDDPQVQEELAALARQFKEVE</sequence>
<proteinExistence type="predicted"/>
<feature type="compositionally biased region" description="Basic and acidic residues" evidence="1">
    <location>
        <begin position="204"/>
        <end position="221"/>
    </location>
</feature>
<dbReference type="AlphaFoldDB" id="A0AAJ0GXS2"/>
<feature type="compositionally biased region" description="Low complexity" evidence="1">
    <location>
        <begin position="10"/>
        <end position="23"/>
    </location>
</feature>
<name>A0AAJ0GXS2_9PEZI</name>
<evidence type="ECO:0008006" key="4">
    <source>
        <dbReference type="Google" id="ProtNLM"/>
    </source>
</evidence>
<feature type="compositionally biased region" description="Basic and acidic residues" evidence="1">
    <location>
        <begin position="251"/>
        <end position="262"/>
    </location>
</feature>
<feature type="compositionally biased region" description="Polar residues" evidence="1">
    <location>
        <begin position="519"/>
        <end position="534"/>
    </location>
</feature>
<protein>
    <recommendedName>
        <fullName evidence="4">Ser/arg-related nuclear matrix protein</fullName>
    </recommendedName>
</protein>
<feature type="compositionally biased region" description="Basic and acidic residues" evidence="1">
    <location>
        <begin position="144"/>
        <end position="154"/>
    </location>
</feature>
<feature type="region of interest" description="Disordered" evidence="1">
    <location>
        <begin position="460"/>
        <end position="542"/>
    </location>
</feature>